<feature type="compositionally biased region" description="Basic and acidic residues" evidence="1">
    <location>
        <begin position="313"/>
        <end position="326"/>
    </location>
</feature>
<evidence type="ECO:0000259" key="2">
    <source>
        <dbReference type="SMART" id="SM00355"/>
    </source>
</evidence>
<dbReference type="EMBL" id="JARBHA010000004">
    <property type="protein sequence ID" value="KAJ9702751.1"/>
    <property type="molecule type" value="Genomic_DNA"/>
</dbReference>
<sequence>MQFQFREGDKGASSYVPPSPSAPHYTTQSFIGNLWSATEDMGSERRVRKELLAAQANMRHDIEAELRRELMIERELAIIRGGAGFSLLFEQPITTLLQRWGFEEGLKVMTRVLHRVLLPGFKDSEILAFMSGLEGGVHGNSTVTKPLPNDGVPPMAMPVGIKRTAEVAGGDQASSSRKKKKTENKWTCPLCQVSATCERGLQDHFRGKKHEAKEASLKKSEEMSQKICRPDPFPDGDEGKSQVREKQKDNKIWCPICEISTNDQASMEMHQNGKNHMAKLRKKSGTLMAISLPDDAQDVGKTTATEEDASPSDVERTEEIEAQEDMSKGDKLLQKIRQTNLKFWCQTCKIGTTSEDLMKEHQNGKKHMAKLRKNSGTLMAISSLPDDAQEVGEITATEEDASPSNADETEEIEAQEDMTEEQDKLLVNKKQTNLKFWCETCKIGTTSEDLMNEHQNGKKHMTLLRKNGGALITISILPDNVEDVGETTTKKKMNDSTANADKNKETEVDDEIKMEAGWQQ</sequence>
<feature type="region of interest" description="Disordered" evidence="1">
    <location>
        <begin position="395"/>
        <end position="420"/>
    </location>
</feature>
<feature type="domain" description="U1-type" evidence="3">
    <location>
        <begin position="340"/>
        <end position="374"/>
    </location>
</feature>
<gene>
    <name evidence="4" type="ORF">PVL29_004469</name>
</gene>
<feature type="compositionally biased region" description="Basic and acidic residues" evidence="1">
    <location>
        <begin position="1"/>
        <end position="10"/>
    </location>
</feature>
<feature type="region of interest" description="Disordered" evidence="1">
    <location>
        <begin position="294"/>
        <end position="326"/>
    </location>
</feature>
<feature type="domain" description="C2H2-type" evidence="2">
    <location>
        <begin position="343"/>
        <end position="367"/>
    </location>
</feature>
<dbReference type="Pfam" id="PF12874">
    <property type="entry name" value="zf-met"/>
    <property type="match status" value="4"/>
</dbReference>
<evidence type="ECO:0000259" key="3">
    <source>
        <dbReference type="SMART" id="SM00451"/>
    </source>
</evidence>
<evidence type="ECO:0000313" key="5">
    <source>
        <dbReference type="Proteomes" id="UP001168098"/>
    </source>
</evidence>
<feature type="compositionally biased region" description="Basic and acidic residues" evidence="1">
    <location>
        <begin position="237"/>
        <end position="246"/>
    </location>
</feature>
<comment type="caution">
    <text evidence="4">The sequence shown here is derived from an EMBL/GenBank/DDBJ whole genome shotgun (WGS) entry which is preliminary data.</text>
</comment>
<feature type="region of interest" description="Disordered" evidence="1">
    <location>
        <begin position="211"/>
        <end position="246"/>
    </location>
</feature>
<dbReference type="SMART" id="SM00451">
    <property type="entry name" value="ZnF_U1"/>
    <property type="match status" value="4"/>
</dbReference>
<feature type="compositionally biased region" description="Acidic residues" evidence="1">
    <location>
        <begin position="396"/>
        <end position="420"/>
    </location>
</feature>
<feature type="region of interest" description="Disordered" evidence="1">
    <location>
        <begin position="1"/>
        <end position="21"/>
    </location>
</feature>
<feature type="domain" description="U1-type" evidence="3">
    <location>
        <begin position="433"/>
        <end position="467"/>
    </location>
</feature>
<dbReference type="SUPFAM" id="SSF57667">
    <property type="entry name" value="beta-beta-alpha zinc fingers"/>
    <property type="match status" value="4"/>
</dbReference>
<feature type="domain" description="C2H2-type" evidence="2">
    <location>
        <begin position="436"/>
        <end position="460"/>
    </location>
</feature>
<dbReference type="AlphaFoldDB" id="A0AA39A8C3"/>
<feature type="compositionally biased region" description="Basic and acidic residues" evidence="1">
    <location>
        <begin position="211"/>
        <end position="224"/>
    </location>
</feature>
<feature type="domain" description="U1-type" evidence="3">
    <location>
        <begin position="249"/>
        <end position="283"/>
    </location>
</feature>
<dbReference type="SMART" id="SM00355">
    <property type="entry name" value="ZnF_C2H2"/>
    <property type="match status" value="4"/>
</dbReference>
<dbReference type="GO" id="GO:0003676">
    <property type="term" value="F:nucleic acid binding"/>
    <property type="evidence" value="ECO:0007669"/>
    <property type="project" value="InterPro"/>
</dbReference>
<dbReference type="GO" id="GO:0008270">
    <property type="term" value="F:zinc ion binding"/>
    <property type="evidence" value="ECO:0007669"/>
    <property type="project" value="InterPro"/>
</dbReference>
<dbReference type="Proteomes" id="UP001168098">
    <property type="component" value="Unassembled WGS sequence"/>
</dbReference>
<dbReference type="Gene3D" id="3.30.160.60">
    <property type="entry name" value="Classic Zinc Finger"/>
    <property type="match status" value="4"/>
</dbReference>
<feature type="compositionally biased region" description="Basic and acidic residues" evidence="1">
    <location>
        <begin position="501"/>
        <end position="514"/>
    </location>
</feature>
<feature type="domain" description="U1-type" evidence="3">
    <location>
        <begin position="183"/>
        <end position="217"/>
    </location>
</feature>
<dbReference type="InterPro" id="IPR036236">
    <property type="entry name" value="Znf_C2H2_sf"/>
</dbReference>
<reference evidence="4 5" key="1">
    <citation type="journal article" date="2023" name="BMC Biotechnol.">
        <title>Vitis rotundifolia cv Carlos genome sequencing.</title>
        <authorList>
            <person name="Huff M."/>
            <person name="Hulse-Kemp A."/>
            <person name="Scheffler B."/>
            <person name="Youngblood R."/>
            <person name="Simpson S."/>
            <person name="Babiker E."/>
            <person name="Staton M."/>
        </authorList>
    </citation>
    <scope>NUCLEOTIDE SEQUENCE [LARGE SCALE GENOMIC DNA]</scope>
    <source>
        <tissue evidence="4">Leaf</tissue>
    </source>
</reference>
<dbReference type="PANTHER" id="PTHR47487">
    <property type="entry name" value="OS06G0651300 PROTEIN-RELATED"/>
    <property type="match status" value="1"/>
</dbReference>
<dbReference type="InterPro" id="IPR003604">
    <property type="entry name" value="Matrin/U1-like-C_Znf_C2H2"/>
</dbReference>
<accession>A0AA39A8C3</accession>
<dbReference type="InterPro" id="IPR013087">
    <property type="entry name" value="Znf_C2H2_type"/>
</dbReference>
<dbReference type="PANTHER" id="PTHR47487:SF8">
    <property type="entry name" value="OS08G0270900 PROTEIN"/>
    <property type="match status" value="1"/>
</dbReference>
<organism evidence="4 5">
    <name type="scientific">Vitis rotundifolia</name>
    <name type="common">Muscadine grape</name>
    <dbReference type="NCBI Taxonomy" id="103349"/>
    <lineage>
        <taxon>Eukaryota</taxon>
        <taxon>Viridiplantae</taxon>
        <taxon>Streptophyta</taxon>
        <taxon>Embryophyta</taxon>
        <taxon>Tracheophyta</taxon>
        <taxon>Spermatophyta</taxon>
        <taxon>Magnoliopsida</taxon>
        <taxon>eudicotyledons</taxon>
        <taxon>Gunneridae</taxon>
        <taxon>Pentapetalae</taxon>
        <taxon>rosids</taxon>
        <taxon>Vitales</taxon>
        <taxon>Vitaceae</taxon>
        <taxon>Viteae</taxon>
        <taxon>Vitis</taxon>
    </lineage>
</organism>
<feature type="domain" description="C2H2-type" evidence="2">
    <location>
        <begin position="252"/>
        <end position="276"/>
    </location>
</feature>
<protein>
    <recommendedName>
        <fullName evidence="6">C2H2-type domain-containing protein</fullName>
    </recommendedName>
</protein>
<keyword evidence="5" id="KW-1185">Reference proteome</keyword>
<evidence type="ECO:0008006" key="6">
    <source>
        <dbReference type="Google" id="ProtNLM"/>
    </source>
</evidence>
<evidence type="ECO:0000313" key="4">
    <source>
        <dbReference type="EMBL" id="KAJ9702751.1"/>
    </source>
</evidence>
<evidence type="ECO:0000256" key="1">
    <source>
        <dbReference type="SAM" id="MobiDB-lite"/>
    </source>
</evidence>
<feature type="domain" description="C2H2-type" evidence="2">
    <location>
        <begin position="186"/>
        <end position="210"/>
    </location>
</feature>
<feature type="region of interest" description="Disordered" evidence="1">
    <location>
        <begin position="486"/>
        <end position="520"/>
    </location>
</feature>
<proteinExistence type="predicted"/>
<name>A0AA39A8C3_VITRO</name>